<protein>
    <submittedName>
        <fullName evidence="1">Uncharacterized protein</fullName>
    </submittedName>
</protein>
<reference evidence="1 2" key="1">
    <citation type="submission" date="2014-04" db="EMBL/GenBank/DDBJ databases">
        <authorList>
            <consortium name="DOE Joint Genome Institute"/>
            <person name="Kuo A."/>
            <person name="Ruytinx J."/>
            <person name="Rineau F."/>
            <person name="Colpaert J."/>
            <person name="Kohler A."/>
            <person name="Nagy L.G."/>
            <person name="Floudas D."/>
            <person name="Copeland A."/>
            <person name="Barry K.W."/>
            <person name="Cichocki N."/>
            <person name="Veneault-Fourrey C."/>
            <person name="LaButti K."/>
            <person name="Lindquist E.A."/>
            <person name="Lipzen A."/>
            <person name="Lundell T."/>
            <person name="Morin E."/>
            <person name="Murat C."/>
            <person name="Sun H."/>
            <person name="Tunlid A."/>
            <person name="Henrissat B."/>
            <person name="Grigoriev I.V."/>
            <person name="Hibbett D.S."/>
            <person name="Martin F."/>
            <person name="Nordberg H.P."/>
            <person name="Cantor M.N."/>
            <person name="Hua S.X."/>
        </authorList>
    </citation>
    <scope>NUCLEOTIDE SEQUENCE [LARGE SCALE GENOMIC DNA]</scope>
    <source>
        <strain evidence="1 2">UH-Slu-Lm8-n1</strain>
    </source>
</reference>
<proteinExistence type="predicted"/>
<dbReference type="AlphaFoldDB" id="A0A0D0A8Z6"/>
<dbReference type="HOGENOM" id="CLU_2528972_0_0_1"/>
<evidence type="ECO:0000313" key="1">
    <source>
        <dbReference type="EMBL" id="KIK38211.1"/>
    </source>
</evidence>
<dbReference type="InParanoid" id="A0A0D0A8Z6"/>
<evidence type="ECO:0000313" key="2">
    <source>
        <dbReference type="Proteomes" id="UP000054485"/>
    </source>
</evidence>
<reference evidence="2" key="2">
    <citation type="submission" date="2015-01" db="EMBL/GenBank/DDBJ databases">
        <title>Evolutionary Origins and Diversification of the Mycorrhizal Mutualists.</title>
        <authorList>
            <consortium name="DOE Joint Genome Institute"/>
            <consortium name="Mycorrhizal Genomics Consortium"/>
            <person name="Kohler A."/>
            <person name="Kuo A."/>
            <person name="Nagy L.G."/>
            <person name="Floudas D."/>
            <person name="Copeland A."/>
            <person name="Barry K.W."/>
            <person name="Cichocki N."/>
            <person name="Veneault-Fourrey C."/>
            <person name="LaButti K."/>
            <person name="Lindquist E.A."/>
            <person name="Lipzen A."/>
            <person name="Lundell T."/>
            <person name="Morin E."/>
            <person name="Murat C."/>
            <person name="Riley R."/>
            <person name="Ohm R."/>
            <person name="Sun H."/>
            <person name="Tunlid A."/>
            <person name="Henrissat B."/>
            <person name="Grigoriev I.V."/>
            <person name="Hibbett D.S."/>
            <person name="Martin F."/>
        </authorList>
    </citation>
    <scope>NUCLEOTIDE SEQUENCE [LARGE SCALE GENOMIC DNA]</scope>
    <source>
        <strain evidence="2">UH-Slu-Lm8-n1</strain>
    </source>
</reference>
<keyword evidence="2" id="KW-1185">Reference proteome</keyword>
<name>A0A0D0A8Z6_9AGAM</name>
<organism evidence="1 2">
    <name type="scientific">Suillus luteus UH-Slu-Lm8-n1</name>
    <dbReference type="NCBI Taxonomy" id="930992"/>
    <lineage>
        <taxon>Eukaryota</taxon>
        <taxon>Fungi</taxon>
        <taxon>Dikarya</taxon>
        <taxon>Basidiomycota</taxon>
        <taxon>Agaricomycotina</taxon>
        <taxon>Agaricomycetes</taxon>
        <taxon>Agaricomycetidae</taxon>
        <taxon>Boletales</taxon>
        <taxon>Suillineae</taxon>
        <taxon>Suillaceae</taxon>
        <taxon>Suillus</taxon>
    </lineage>
</organism>
<gene>
    <name evidence="1" type="ORF">CY34DRAFT_404841</name>
</gene>
<sequence length="84" mass="9528">MVSKRFLITLRVIAHRTPHNTPASTASSNVTHFSGNRRKYILRRKVYAVQTEPCSSCSNTFPFISQHPSTDHQLLKSQLDESSL</sequence>
<accession>A0A0D0A8Z6</accession>
<dbReference type="Proteomes" id="UP000054485">
    <property type="component" value="Unassembled WGS sequence"/>
</dbReference>
<dbReference type="EMBL" id="KN835405">
    <property type="protein sequence ID" value="KIK38211.1"/>
    <property type="molecule type" value="Genomic_DNA"/>
</dbReference>